<evidence type="ECO:0000259" key="1">
    <source>
        <dbReference type="Pfam" id="PF14780"/>
    </source>
</evidence>
<organism evidence="2 3">
    <name type="scientific">Vombatus ursinus</name>
    <name type="common">Common wombat</name>
    <dbReference type="NCBI Taxonomy" id="29139"/>
    <lineage>
        <taxon>Eukaryota</taxon>
        <taxon>Metazoa</taxon>
        <taxon>Chordata</taxon>
        <taxon>Craniata</taxon>
        <taxon>Vertebrata</taxon>
        <taxon>Euteleostomi</taxon>
        <taxon>Mammalia</taxon>
        <taxon>Metatheria</taxon>
        <taxon>Diprotodontia</taxon>
        <taxon>Vombatidae</taxon>
        <taxon>Vombatus</taxon>
    </lineage>
</organism>
<dbReference type="GeneID" id="114047593"/>
<gene>
    <name evidence="2" type="primary">NEPRO</name>
</gene>
<dbReference type="GO" id="GO:0005634">
    <property type="term" value="C:nucleus"/>
    <property type="evidence" value="ECO:0007669"/>
    <property type="project" value="TreeGrafter"/>
</dbReference>
<evidence type="ECO:0000313" key="2">
    <source>
        <dbReference type="Ensembl" id="ENSVURP00010018608.1"/>
    </source>
</evidence>
<dbReference type="RefSeq" id="XP_027724241.1">
    <property type="nucleotide sequence ID" value="XM_027868440.1"/>
</dbReference>
<dbReference type="InterPro" id="IPR052835">
    <property type="entry name" value="Nepro"/>
</dbReference>
<reference evidence="2" key="3">
    <citation type="submission" date="2025-09" db="UniProtKB">
        <authorList>
            <consortium name="Ensembl"/>
        </authorList>
    </citation>
    <scope>IDENTIFICATION</scope>
</reference>
<dbReference type="Pfam" id="PF14780">
    <property type="entry name" value="NEPRO_N"/>
    <property type="match status" value="1"/>
</dbReference>
<dbReference type="Ensembl" id="ENSVURT00010021151.1">
    <property type="protein sequence ID" value="ENSVURP00010018608.1"/>
    <property type="gene ID" value="ENSVURG00010014165.1"/>
</dbReference>
<dbReference type="STRING" id="29139.ENSVURP00010018608"/>
<accession>A0A4X2L3U2</accession>
<keyword evidence="3" id="KW-1185">Reference proteome</keyword>
<dbReference type="GeneTree" id="ENSGT00390000007644"/>
<dbReference type="GO" id="GO:0045747">
    <property type="term" value="P:positive regulation of Notch signaling pathway"/>
    <property type="evidence" value="ECO:0007669"/>
    <property type="project" value="TreeGrafter"/>
</dbReference>
<feature type="domain" description="Nucleolus and neural progenitor protein-like N-terminal" evidence="1">
    <location>
        <begin position="13"/>
        <end position="202"/>
    </location>
</feature>
<proteinExistence type="predicted"/>
<name>A0A4X2L3U2_VOMUR</name>
<dbReference type="OrthoDB" id="9899341at2759"/>
<dbReference type="OMA" id="EFVLMKI"/>
<evidence type="ECO:0000313" key="3">
    <source>
        <dbReference type="Proteomes" id="UP000314987"/>
    </source>
</evidence>
<dbReference type="InterPro" id="IPR027951">
    <property type="entry name" value="Nepro_N"/>
</dbReference>
<dbReference type="CTD" id="25871"/>
<dbReference type="Proteomes" id="UP000314987">
    <property type="component" value="Unassembled WGS sequence"/>
</dbReference>
<reference evidence="2" key="2">
    <citation type="submission" date="2025-08" db="UniProtKB">
        <authorList>
            <consortium name="Ensembl"/>
        </authorList>
    </citation>
    <scope>IDENTIFICATION</scope>
</reference>
<dbReference type="PANTHER" id="PTHR34761">
    <property type="entry name" value="NUCLEOLUS AND NEURAL PROGENITOR PROTEIN"/>
    <property type="match status" value="1"/>
</dbReference>
<protein>
    <submittedName>
        <fullName evidence="2">Nucleolus and neural progenitor protein</fullName>
    </submittedName>
</protein>
<dbReference type="PANTHER" id="PTHR34761:SF1">
    <property type="entry name" value="NUCLEOLUS AND NEURAL PROGENITOR PROTEIN"/>
    <property type="match status" value="1"/>
</dbReference>
<reference evidence="3" key="1">
    <citation type="submission" date="2018-12" db="EMBL/GenBank/DDBJ databases">
        <authorList>
            <person name="Yazar S."/>
        </authorList>
    </citation>
    <scope>NUCLEOTIDE SEQUENCE [LARGE SCALE GENOMIC DNA]</scope>
</reference>
<dbReference type="AlphaFoldDB" id="A0A4X2L3U2"/>
<sequence>MASAAPCLEWEPWNRVQIPSPGSVSTVIIEDRDGVIGSHVKAVAQECCGVRRSLMRRGLGAETGIVRAVLYSNHNKLCHHKPYLALTQVEQCLKRMNSVNMEGSIQDLFELCPKEDKLENAKKYIIPSQPVLEFVLMKILGTCKLILRLLDCCCKTFLLSVKHLCLEEFIILNTVIIGLVSRVWVLYKDALKKLVSLYKPLFRLLQEVSRIQPMPYFKNFTFPAELKEFLGEAYLDVIKKKMETKGVTKLLDKLFLAEEKSNKPIEEIDLEVPPKAKQMKIKMTDNVDIGKAVQKRKIYRETSSGFDLKAFCKRPKHKATTDTNFKPVCSERRVRKAINSSQLLVGSSHAKNLVLSIREAQSFTQLSEEIQRAIFWCRRKKLKHKATFLGNKLLKSNRLKHVEAQGCSLPKKLNCIKTSICNLLLHDLGNMSSKRHLRRITSQNKCIKQQRKPQRKLQPTVLKEIQQLLHHTEKVVTEGDAKRTFSDLTIHRPELASKKSRLLDNRNANHIENCSGAVKSPTLTQVKENNTTSETVGDMDDIDDIFSSLGV</sequence>